<name>A0ABN2UKZ0_9ACTN</name>
<gene>
    <name evidence="1" type="ORF">GCM10009839_46290</name>
</gene>
<organism evidence="1 2">
    <name type="scientific">Catenulispora yoronensis</name>
    <dbReference type="NCBI Taxonomy" id="450799"/>
    <lineage>
        <taxon>Bacteria</taxon>
        <taxon>Bacillati</taxon>
        <taxon>Actinomycetota</taxon>
        <taxon>Actinomycetes</taxon>
        <taxon>Catenulisporales</taxon>
        <taxon>Catenulisporaceae</taxon>
        <taxon>Catenulispora</taxon>
    </lineage>
</organism>
<comment type="caution">
    <text evidence="1">The sequence shown here is derived from an EMBL/GenBank/DDBJ whole genome shotgun (WGS) entry which is preliminary data.</text>
</comment>
<keyword evidence="2" id="KW-1185">Reference proteome</keyword>
<evidence type="ECO:0000313" key="1">
    <source>
        <dbReference type="EMBL" id="GAA2039189.1"/>
    </source>
</evidence>
<dbReference type="Proteomes" id="UP001500751">
    <property type="component" value="Unassembled WGS sequence"/>
</dbReference>
<reference evidence="1 2" key="1">
    <citation type="journal article" date="2019" name="Int. J. Syst. Evol. Microbiol.">
        <title>The Global Catalogue of Microorganisms (GCM) 10K type strain sequencing project: providing services to taxonomists for standard genome sequencing and annotation.</title>
        <authorList>
            <consortium name="The Broad Institute Genomics Platform"/>
            <consortium name="The Broad Institute Genome Sequencing Center for Infectious Disease"/>
            <person name="Wu L."/>
            <person name="Ma J."/>
        </authorList>
    </citation>
    <scope>NUCLEOTIDE SEQUENCE [LARGE SCALE GENOMIC DNA]</scope>
    <source>
        <strain evidence="1 2">JCM 16014</strain>
    </source>
</reference>
<accession>A0ABN2UKZ0</accession>
<protein>
    <submittedName>
        <fullName evidence="1">Uncharacterized protein</fullName>
    </submittedName>
</protein>
<evidence type="ECO:0000313" key="2">
    <source>
        <dbReference type="Proteomes" id="UP001500751"/>
    </source>
</evidence>
<dbReference type="EMBL" id="BAAAQN010000028">
    <property type="protein sequence ID" value="GAA2039189.1"/>
    <property type="molecule type" value="Genomic_DNA"/>
</dbReference>
<sequence>MLALCLGSDDAKAQGERLDGVNVEIELTLSGEPTDWQTVGIV</sequence>
<dbReference type="RefSeq" id="WP_344667733.1">
    <property type="nucleotide sequence ID" value="NZ_BAAAQN010000028.1"/>
</dbReference>
<proteinExistence type="predicted"/>